<comment type="similarity">
    <text evidence="1">Belongs to the FLX family.</text>
</comment>
<proteinExistence type="inferred from homology"/>
<evidence type="ECO:0000256" key="3">
    <source>
        <dbReference type="ARBA" id="ARBA00022782"/>
    </source>
</evidence>
<dbReference type="PANTHER" id="PTHR33405:SF20">
    <property type="entry name" value="PROTEIN FLX-LIKE 3"/>
    <property type="match status" value="1"/>
</dbReference>
<comment type="caution">
    <text evidence="8">The sequence shown here is derived from an EMBL/GenBank/DDBJ whole genome shotgun (WGS) entry which is preliminary data.</text>
</comment>
<accession>A0AAX6EA31</accession>
<protein>
    <submittedName>
        <fullName evidence="8">Protein FLX-like 3</fullName>
    </submittedName>
</protein>
<evidence type="ECO:0000256" key="5">
    <source>
        <dbReference type="ARBA" id="ARBA00023089"/>
    </source>
</evidence>
<evidence type="ECO:0000313" key="8">
    <source>
        <dbReference type="EMBL" id="KAJ6800821.1"/>
    </source>
</evidence>
<dbReference type="EMBL" id="JANAVB010038615">
    <property type="protein sequence ID" value="KAJ6800821.1"/>
    <property type="molecule type" value="Genomic_DNA"/>
</dbReference>
<keyword evidence="9" id="KW-1185">Reference proteome</keyword>
<organism evidence="8 9">
    <name type="scientific">Iris pallida</name>
    <name type="common">Sweet iris</name>
    <dbReference type="NCBI Taxonomy" id="29817"/>
    <lineage>
        <taxon>Eukaryota</taxon>
        <taxon>Viridiplantae</taxon>
        <taxon>Streptophyta</taxon>
        <taxon>Embryophyta</taxon>
        <taxon>Tracheophyta</taxon>
        <taxon>Spermatophyta</taxon>
        <taxon>Magnoliopsida</taxon>
        <taxon>Liliopsida</taxon>
        <taxon>Asparagales</taxon>
        <taxon>Iridaceae</taxon>
        <taxon>Iridoideae</taxon>
        <taxon>Irideae</taxon>
        <taxon>Iris</taxon>
    </lineage>
</organism>
<dbReference type="PANTHER" id="PTHR33405">
    <property type="entry name" value="PROTEIN FLX-LIKE 2"/>
    <property type="match status" value="1"/>
</dbReference>
<dbReference type="Proteomes" id="UP001140949">
    <property type="component" value="Unassembled WGS sequence"/>
</dbReference>
<feature type="region of interest" description="Disordered" evidence="7">
    <location>
        <begin position="1"/>
        <end position="43"/>
    </location>
</feature>
<evidence type="ECO:0000256" key="2">
    <source>
        <dbReference type="ARBA" id="ARBA00022473"/>
    </source>
</evidence>
<evidence type="ECO:0000256" key="4">
    <source>
        <dbReference type="ARBA" id="ARBA00023054"/>
    </source>
</evidence>
<evidence type="ECO:0000256" key="1">
    <source>
        <dbReference type="ARBA" id="ARBA00005405"/>
    </source>
</evidence>
<evidence type="ECO:0000256" key="6">
    <source>
        <dbReference type="SAM" id="Coils"/>
    </source>
</evidence>
<evidence type="ECO:0000313" key="9">
    <source>
        <dbReference type="Proteomes" id="UP001140949"/>
    </source>
</evidence>
<dbReference type="GO" id="GO:0009908">
    <property type="term" value="P:flower development"/>
    <property type="evidence" value="ECO:0007669"/>
    <property type="project" value="UniProtKB-KW"/>
</dbReference>
<dbReference type="GO" id="GO:0030154">
    <property type="term" value="P:cell differentiation"/>
    <property type="evidence" value="ECO:0007669"/>
    <property type="project" value="UniProtKB-KW"/>
</dbReference>
<keyword evidence="3" id="KW-0221">Differentiation</keyword>
<name>A0AAX6EA31_IRIPA</name>
<keyword evidence="4 6" id="KW-0175">Coiled coil</keyword>
<reference evidence="8" key="1">
    <citation type="journal article" date="2023" name="GigaByte">
        <title>Genome assembly of the bearded iris, Iris pallida Lam.</title>
        <authorList>
            <person name="Bruccoleri R.E."/>
            <person name="Oakeley E.J."/>
            <person name="Faust A.M.E."/>
            <person name="Altorfer M."/>
            <person name="Dessus-Babus S."/>
            <person name="Burckhardt D."/>
            <person name="Oertli M."/>
            <person name="Naumann U."/>
            <person name="Petersen F."/>
            <person name="Wong J."/>
        </authorList>
    </citation>
    <scope>NUCLEOTIDE SEQUENCE</scope>
    <source>
        <strain evidence="8">GSM-AAB239-AS_SAM_17_03QT</strain>
    </source>
</reference>
<feature type="coiled-coil region" evidence="6">
    <location>
        <begin position="131"/>
        <end position="224"/>
    </location>
</feature>
<keyword evidence="2" id="KW-0217">Developmental protein</keyword>
<gene>
    <name evidence="8" type="ORF">M6B38_202160</name>
</gene>
<reference evidence="8" key="2">
    <citation type="submission" date="2023-04" db="EMBL/GenBank/DDBJ databases">
        <authorList>
            <person name="Bruccoleri R.E."/>
            <person name="Oakeley E.J."/>
            <person name="Faust A.-M."/>
            <person name="Dessus-Babus S."/>
            <person name="Altorfer M."/>
            <person name="Burckhardt D."/>
            <person name="Oertli M."/>
            <person name="Naumann U."/>
            <person name="Petersen F."/>
            <person name="Wong J."/>
        </authorList>
    </citation>
    <scope>NUCLEOTIDE SEQUENCE</scope>
    <source>
        <strain evidence="8">GSM-AAB239-AS_SAM_17_03QT</strain>
        <tissue evidence="8">Leaf</tissue>
    </source>
</reference>
<evidence type="ECO:0000256" key="7">
    <source>
        <dbReference type="SAM" id="MobiDB-lite"/>
    </source>
</evidence>
<dbReference type="InterPro" id="IPR040353">
    <property type="entry name" value="FLX/FLX-like"/>
</dbReference>
<keyword evidence="5" id="KW-0287">Flowering</keyword>
<dbReference type="AlphaFoldDB" id="A0AAX6EA31"/>
<sequence>MNVPSAESIMAGRDRMPHHSRHDEMQGFRDGPLPHLAQGRGPMPPPLHAMEEDIAMRHDEIRRLHAENRRMIEDNVAMRRDLSAAKEELHVLSQAIPKVRADKELKARELIQMGLKLEAELRSLEPVKAEVLQLQSEAQKLDAMCQEMSAKVQSMSQDLKHLQAENQQIPSLKMEVDGLRQDLVRARTAYEYEKKANAEQMEQRQAMEKNLVSMARETEKLRAEQMNMEKRTRGPGIGAYGADMGYTGSLDGYGAEKGLYGAGSWGSYESRGLPRK</sequence>
<feature type="compositionally biased region" description="Basic and acidic residues" evidence="7">
    <location>
        <begin position="12"/>
        <end position="27"/>
    </location>
</feature>